<evidence type="ECO:0000256" key="4">
    <source>
        <dbReference type="HAMAP-Rule" id="MF_00028"/>
    </source>
</evidence>
<dbReference type="RefSeq" id="WP_009532729.1">
    <property type="nucleotide sequence ID" value="NZ_JH590862.1"/>
</dbReference>
<comment type="function">
    <text evidence="4">Catalyzes amidations at positions B, D, E, and G on adenosylcobyrinic A,C-diamide. NH(2) groups are provided by glutamine, and one molecule of ATP is hydrogenolyzed for each amidation.</text>
</comment>
<keyword evidence="3 4" id="KW-0315">Glutamine amidotransferase</keyword>
<feature type="active site" evidence="4">
    <location>
        <position position="438"/>
    </location>
</feature>
<dbReference type="InterPro" id="IPR027417">
    <property type="entry name" value="P-loop_NTPase"/>
</dbReference>
<keyword evidence="2 4" id="KW-0169">Cobalamin biosynthesis</keyword>
<keyword evidence="8" id="KW-1185">Reference proteome</keyword>
<dbReference type="GO" id="GO:0003824">
    <property type="term" value="F:catalytic activity"/>
    <property type="evidence" value="ECO:0007669"/>
    <property type="project" value="InterPro"/>
</dbReference>
<name>A0AA36Y5K0_9FIRM</name>
<evidence type="ECO:0000313" key="8">
    <source>
        <dbReference type="Proteomes" id="UP000018466"/>
    </source>
</evidence>
<dbReference type="InterPro" id="IPR004459">
    <property type="entry name" value="CobQ_synth"/>
</dbReference>
<dbReference type="Gene3D" id="3.40.50.880">
    <property type="match status" value="1"/>
</dbReference>
<dbReference type="InterPro" id="IPR047045">
    <property type="entry name" value="CobQ_N"/>
</dbReference>
<dbReference type="NCBIfam" id="NF001989">
    <property type="entry name" value="PRK00784.1"/>
    <property type="match status" value="1"/>
</dbReference>
<dbReference type="InterPro" id="IPR033949">
    <property type="entry name" value="CobQ_GATase1"/>
</dbReference>
<dbReference type="CDD" id="cd01750">
    <property type="entry name" value="GATase1_CobQ"/>
    <property type="match status" value="1"/>
</dbReference>
<dbReference type="Proteomes" id="UP000018466">
    <property type="component" value="Unassembled WGS sequence"/>
</dbReference>
<dbReference type="Gene3D" id="3.40.50.300">
    <property type="entry name" value="P-loop containing nucleotide triphosphate hydrolases"/>
    <property type="match status" value="1"/>
</dbReference>
<dbReference type="PANTHER" id="PTHR21343:SF1">
    <property type="entry name" value="COBYRIC ACID SYNTHASE"/>
    <property type="match status" value="1"/>
</dbReference>
<accession>A0AA36Y5K0</accession>
<evidence type="ECO:0000256" key="3">
    <source>
        <dbReference type="ARBA" id="ARBA00022962"/>
    </source>
</evidence>
<feature type="active site" description="Nucleophile" evidence="4">
    <location>
        <position position="332"/>
    </location>
</feature>
<proteinExistence type="inferred from homology"/>
<feature type="domain" description="CobB/CobQ-like glutamine amidotransferase" evidence="6">
    <location>
        <begin position="253"/>
        <end position="444"/>
    </location>
</feature>
<dbReference type="SUPFAM" id="SSF52317">
    <property type="entry name" value="Class I glutamine amidotransferase-like"/>
    <property type="match status" value="1"/>
</dbReference>
<dbReference type="GO" id="GO:0015420">
    <property type="term" value="F:ABC-type vitamin B12 transporter activity"/>
    <property type="evidence" value="ECO:0007669"/>
    <property type="project" value="UniProtKB-UniRule"/>
</dbReference>
<comment type="caution">
    <text evidence="7">The sequence shown here is derived from an EMBL/GenBank/DDBJ whole genome shotgun (WGS) entry which is preliminary data.</text>
</comment>
<dbReference type="InterPro" id="IPR011698">
    <property type="entry name" value="GATase_3"/>
</dbReference>
<evidence type="ECO:0000313" key="7">
    <source>
        <dbReference type="EMBL" id="EHO17297.1"/>
    </source>
</evidence>
<evidence type="ECO:0000259" key="6">
    <source>
        <dbReference type="Pfam" id="PF07685"/>
    </source>
</evidence>
<dbReference type="Pfam" id="PF07685">
    <property type="entry name" value="GATase_3"/>
    <property type="match status" value="1"/>
</dbReference>
<dbReference type="SUPFAM" id="SSF52540">
    <property type="entry name" value="P-loop containing nucleoside triphosphate hydrolases"/>
    <property type="match status" value="1"/>
</dbReference>
<evidence type="ECO:0000259" key="5">
    <source>
        <dbReference type="Pfam" id="PF01656"/>
    </source>
</evidence>
<feature type="domain" description="CobQ/CobB/MinD/ParA nucleotide binding" evidence="5">
    <location>
        <begin position="5"/>
        <end position="228"/>
    </location>
</feature>
<dbReference type="EMBL" id="AGEL01000006">
    <property type="protein sequence ID" value="EHO17297.1"/>
    <property type="molecule type" value="Genomic_DNA"/>
</dbReference>
<evidence type="ECO:0000256" key="1">
    <source>
        <dbReference type="ARBA" id="ARBA00004953"/>
    </source>
</evidence>
<dbReference type="AlphaFoldDB" id="A0AA36Y5K0"/>
<dbReference type="PROSITE" id="PS51274">
    <property type="entry name" value="GATASE_COBBQ"/>
    <property type="match status" value="1"/>
</dbReference>
<dbReference type="Pfam" id="PF01656">
    <property type="entry name" value="CbiA"/>
    <property type="match status" value="1"/>
</dbReference>
<dbReference type="InterPro" id="IPR002586">
    <property type="entry name" value="CobQ/CobB/MinD/ParA_Nub-bd_dom"/>
</dbReference>
<dbReference type="GO" id="GO:0009236">
    <property type="term" value="P:cobalamin biosynthetic process"/>
    <property type="evidence" value="ECO:0007669"/>
    <property type="project" value="UniProtKB-UniRule"/>
</dbReference>
<dbReference type="NCBIfam" id="TIGR00313">
    <property type="entry name" value="cobQ"/>
    <property type="match status" value="1"/>
</dbReference>
<reference evidence="7 8" key="1">
    <citation type="submission" date="2011-10" db="EMBL/GenBank/DDBJ databases">
        <title>The Genome Sequence of Lachnospiraceae bacterium ACC2.</title>
        <authorList>
            <consortium name="The Broad Institute Genome Sequencing Platform"/>
            <person name="Earl A."/>
            <person name="Ward D."/>
            <person name="Feldgarden M."/>
            <person name="Gevers D."/>
            <person name="Sizova M."/>
            <person name="Hazen A."/>
            <person name="Epstein S."/>
            <person name="Young S.K."/>
            <person name="Zeng Q."/>
            <person name="Gargeya S."/>
            <person name="Fitzgerald M."/>
            <person name="Haas B."/>
            <person name="Abouelleil A."/>
            <person name="Alvarado L."/>
            <person name="Arachchi H.M."/>
            <person name="Berlin A."/>
            <person name="Brown A."/>
            <person name="Chapman S.B."/>
            <person name="Chen Z."/>
            <person name="Dunbar C."/>
            <person name="Freedman E."/>
            <person name="Gearin G."/>
            <person name="Goldberg J."/>
            <person name="Griggs A."/>
            <person name="Gujja S."/>
            <person name="Heiman D."/>
            <person name="Howarth C."/>
            <person name="Larson L."/>
            <person name="Lui A."/>
            <person name="MacDonald P.J.P."/>
            <person name="Montmayeur A."/>
            <person name="Murphy C."/>
            <person name="Neiman D."/>
            <person name="Pearson M."/>
            <person name="Priest M."/>
            <person name="Roberts A."/>
            <person name="Saif S."/>
            <person name="Shea T."/>
            <person name="Shenoy N."/>
            <person name="Sisk P."/>
            <person name="Stolte C."/>
            <person name="Sykes S."/>
            <person name="Wortman J."/>
            <person name="Nusbaum C."/>
            <person name="Birren B."/>
        </authorList>
    </citation>
    <scope>NUCLEOTIDE SEQUENCE [LARGE SCALE GENOMIC DNA]</scope>
    <source>
        <strain evidence="7 8">ACC2</strain>
    </source>
</reference>
<sequence length="501" mass="54335">MAKTIMIQGTCSNAGKSLFAAALCRVFREDGYRVAPFKSQNMALNSAVTPDGLEIGRAQAMQAEAAGIAPDVRMNPILLKPNSDTGSQLVLCGKPVGDYSAVEYQKKKKELLSEVLKAYHSLAAEQDIMVIEGAGSPAEINLRADDIVNMGLAEVVDAPVILIGDIDRGGVFAALYGTVKLLAEAEQARIKGLVINKFRGDIKILEPGLREIEALTEKPVLGVLPYRHFDLEDEDSLSERLRKTKAEAEALLRIAVIRLPRLSNFTDFDPLQAAPEVALSYVKSPAEIGAADLLILPGSKSTLEDLAWLKAQGFDTCIRDFAASGRPVLGICGGYQMLGETLRDKESGIEAAGLGLLPVDTVFYAAKQTVCASGTITAASGFWAALAGQKTEGYEIHMGQSRIGKEADCFQRLSAREDSERQRADGCTTGAVCGSYLHGLFDEAAVTEALLKALAARKGLSYPHRLKSRRERQEEGFRLLSQTLREHFDLRELYRIMGVER</sequence>
<gene>
    <name evidence="4" type="primary">cobQ</name>
    <name evidence="7" type="ORF">HMPREF9623_00896</name>
</gene>
<dbReference type="HAMAP" id="MF_00028">
    <property type="entry name" value="CobQ"/>
    <property type="match status" value="1"/>
</dbReference>
<protein>
    <recommendedName>
        <fullName evidence="4">Cobyric acid synthase</fullName>
    </recommendedName>
</protein>
<comment type="pathway">
    <text evidence="1 4">Cofactor biosynthesis; adenosylcobalamin biosynthesis.</text>
</comment>
<organism evidence="7 8">
    <name type="scientific">Stomatobaculum longum</name>
    <dbReference type="NCBI Taxonomy" id="796942"/>
    <lineage>
        <taxon>Bacteria</taxon>
        <taxon>Bacillati</taxon>
        <taxon>Bacillota</taxon>
        <taxon>Clostridia</taxon>
        <taxon>Lachnospirales</taxon>
        <taxon>Lachnospiraceae</taxon>
        <taxon>Stomatobaculum</taxon>
    </lineage>
</organism>
<dbReference type="CDD" id="cd05389">
    <property type="entry name" value="CobQ_N"/>
    <property type="match status" value="1"/>
</dbReference>
<dbReference type="GeneID" id="86940663"/>
<dbReference type="PANTHER" id="PTHR21343">
    <property type="entry name" value="DETHIOBIOTIN SYNTHETASE"/>
    <property type="match status" value="1"/>
</dbReference>
<dbReference type="InterPro" id="IPR029062">
    <property type="entry name" value="Class_I_gatase-like"/>
</dbReference>
<evidence type="ECO:0000256" key="2">
    <source>
        <dbReference type="ARBA" id="ARBA00022573"/>
    </source>
</evidence>
<comment type="similarity">
    <text evidence="4">Belongs to the CobB/CobQ family. CobQ subfamily.</text>
</comment>